<comment type="similarity">
    <text evidence="2 7">Belongs to the periplasmic pilus chaperone family.</text>
</comment>
<dbReference type="AlphaFoldDB" id="A0AB34VCY1"/>
<comment type="caution">
    <text evidence="11">The sequence shown here is derived from an EMBL/GenBank/DDBJ whole genome shotgun (WGS) entry which is preliminary data.</text>
</comment>
<name>A0AB34VCY1_9GAMM</name>
<evidence type="ECO:0000259" key="9">
    <source>
        <dbReference type="Pfam" id="PF00345"/>
    </source>
</evidence>
<dbReference type="GO" id="GO:0030288">
    <property type="term" value="C:outer membrane-bounded periplasmic space"/>
    <property type="evidence" value="ECO:0007669"/>
    <property type="project" value="InterPro"/>
</dbReference>
<keyword evidence="4 8" id="KW-0732">Signal</keyword>
<keyword evidence="5" id="KW-0574">Periplasm</keyword>
<dbReference type="RefSeq" id="WP_039342925.1">
    <property type="nucleotide sequence ID" value="NZ_JALKTT010000002.1"/>
</dbReference>
<dbReference type="InterPro" id="IPR050643">
    <property type="entry name" value="Periplasmic_pilus_chap"/>
</dbReference>
<feature type="domain" description="Pili assembly chaperone N-terminal" evidence="9">
    <location>
        <begin position="25"/>
        <end position="142"/>
    </location>
</feature>
<keyword evidence="3" id="KW-1029">Fimbrium biogenesis</keyword>
<evidence type="ECO:0000256" key="6">
    <source>
        <dbReference type="ARBA" id="ARBA00023186"/>
    </source>
</evidence>
<dbReference type="FunFam" id="2.60.40.10:FF:000458">
    <property type="entry name" value="Molecular chaperone FimC"/>
    <property type="match status" value="1"/>
</dbReference>
<dbReference type="InterPro" id="IPR008962">
    <property type="entry name" value="PapD-like_sf"/>
</dbReference>
<dbReference type="InterPro" id="IPR036316">
    <property type="entry name" value="Pili_assmbl_chap_C_dom_sf"/>
</dbReference>
<dbReference type="InterPro" id="IPR016148">
    <property type="entry name" value="Pili_assmbl_chaperone_C"/>
</dbReference>
<comment type="subcellular location">
    <subcellularLocation>
        <location evidence="1 7">Periplasm</location>
    </subcellularLocation>
</comment>
<reference evidence="11 12" key="1">
    <citation type="journal article" date="2016" name="Front. Microbiol.">
        <title>Genomic Resource of Rice Seed Associated Bacteria.</title>
        <authorList>
            <person name="Midha S."/>
            <person name="Bansal K."/>
            <person name="Sharma S."/>
            <person name="Kumar N."/>
            <person name="Patil P.P."/>
            <person name="Chaudhry V."/>
            <person name="Patil P.B."/>
        </authorList>
    </citation>
    <scope>NUCLEOTIDE SEQUENCE [LARGE SCALE GENOMIC DNA]</scope>
    <source>
        <strain evidence="11 12">RSA13</strain>
    </source>
</reference>
<dbReference type="PRINTS" id="PR00969">
    <property type="entry name" value="CHAPERONPILI"/>
</dbReference>
<dbReference type="PROSITE" id="PS00635">
    <property type="entry name" value="PILI_CHAPERONE"/>
    <property type="match status" value="1"/>
</dbReference>
<dbReference type="PANTHER" id="PTHR30251">
    <property type="entry name" value="PILUS ASSEMBLY CHAPERONE"/>
    <property type="match status" value="1"/>
</dbReference>
<gene>
    <name evidence="11" type="ORF">RSA13_17660</name>
</gene>
<dbReference type="PANTHER" id="PTHR30251:SF6">
    <property type="entry name" value="FIMBRIAL CHAPERONE YFCS-RELATED"/>
    <property type="match status" value="1"/>
</dbReference>
<evidence type="ECO:0000313" key="12">
    <source>
        <dbReference type="Proteomes" id="UP000072520"/>
    </source>
</evidence>
<feature type="chain" id="PRO_5044225387" evidence="8">
    <location>
        <begin position="24"/>
        <end position="254"/>
    </location>
</feature>
<feature type="signal peptide" evidence="8">
    <location>
        <begin position="1"/>
        <end position="23"/>
    </location>
</feature>
<dbReference type="InterPro" id="IPR013783">
    <property type="entry name" value="Ig-like_fold"/>
</dbReference>
<dbReference type="InterPro" id="IPR016147">
    <property type="entry name" value="Pili_assmbl_chaperone_N"/>
</dbReference>
<evidence type="ECO:0000256" key="3">
    <source>
        <dbReference type="ARBA" id="ARBA00022558"/>
    </source>
</evidence>
<dbReference type="GO" id="GO:0071555">
    <property type="term" value="P:cell wall organization"/>
    <property type="evidence" value="ECO:0007669"/>
    <property type="project" value="InterPro"/>
</dbReference>
<evidence type="ECO:0000256" key="8">
    <source>
        <dbReference type="SAM" id="SignalP"/>
    </source>
</evidence>
<dbReference type="EMBL" id="LDSI01000027">
    <property type="protein sequence ID" value="KTS94524.1"/>
    <property type="molecule type" value="Genomic_DNA"/>
</dbReference>
<evidence type="ECO:0000313" key="11">
    <source>
        <dbReference type="EMBL" id="KTS94524.1"/>
    </source>
</evidence>
<dbReference type="SUPFAM" id="SSF49354">
    <property type="entry name" value="PapD-like"/>
    <property type="match status" value="1"/>
</dbReference>
<sequence>MKIALLITILLSAMSGCLHTAQAALTVDRSRLVFNEDEKSISVNVTNRNTKDPYLAQGWIEDSNEKKITGLMMVLPPVQRVEAGAKTLVRIQGLPDIKTLPEDRESVFYFNLREIPPKSDKANTLMLAMQTRMKVFYRPKTIKVDRMADVVPGTETLTLNRQGDGYVLTNPTPYHFTFVEGRPSINAKGISDFEPVMVSPKNKIKLPVQAAKLGSTPVLMFVNDYGSQRLLSFTCNGTACKAGKVSIPDEKNAA</sequence>
<organism evidence="11 12">
    <name type="scientific">Pantoea stewartii</name>
    <dbReference type="NCBI Taxonomy" id="66269"/>
    <lineage>
        <taxon>Bacteria</taxon>
        <taxon>Pseudomonadati</taxon>
        <taxon>Pseudomonadota</taxon>
        <taxon>Gammaproteobacteria</taxon>
        <taxon>Enterobacterales</taxon>
        <taxon>Erwiniaceae</taxon>
        <taxon>Pantoea</taxon>
    </lineage>
</organism>
<keyword evidence="6 7" id="KW-0143">Chaperone</keyword>
<evidence type="ECO:0000259" key="10">
    <source>
        <dbReference type="Pfam" id="PF02753"/>
    </source>
</evidence>
<feature type="domain" description="Pili assembly chaperone C-terminal" evidence="10">
    <location>
        <begin position="169"/>
        <end position="228"/>
    </location>
</feature>
<evidence type="ECO:0000256" key="2">
    <source>
        <dbReference type="ARBA" id="ARBA00007399"/>
    </source>
</evidence>
<dbReference type="Gene3D" id="2.60.40.10">
    <property type="entry name" value="Immunoglobulins"/>
    <property type="match status" value="2"/>
</dbReference>
<dbReference type="Pfam" id="PF02753">
    <property type="entry name" value="PapD_C"/>
    <property type="match status" value="1"/>
</dbReference>
<proteinExistence type="inferred from homology"/>
<dbReference type="InterPro" id="IPR018046">
    <property type="entry name" value="Pili_assmbl_chaperone_CS"/>
</dbReference>
<dbReference type="SUPFAM" id="SSF49584">
    <property type="entry name" value="Periplasmic chaperone C-domain"/>
    <property type="match status" value="1"/>
</dbReference>
<dbReference type="Pfam" id="PF00345">
    <property type="entry name" value="PapD_N"/>
    <property type="match status" value="1"/>
</dbReference>
<evidence type="ECO:0000256" key="7">
    <source>
        <dbReference type="RuleBase" id="RU003918"/>
    </source>
</evidence>
<dbReference type="InterPro" id="IPR001829">
    <property type="entry name" value="Pili_assmbl_chaperone_bac"/>
</dbReference>
<accession>A0AB34VCY1</accession>
<evidence type="ECO:0000256" key="4">
    <source>
        <dbReference type="ARBA" id="ARBA00022729"/>
    </source>
</evidence>
<evidence type="ECO:0000256" key="1">
    <source>
        <dbReference type="ARBA" id="ARBA00004418"/>
    </source>
</evidence>
<dbReference type="Proteomes" id="UP000072520">
    <property type="component" value="Unassembled WGS sequence"/>
</dbReference>
<evidence type="ECO:0000256" key="5">
    <source>
        <dbReference type="ARBA" id="ARBA00022764"/>
    </source>
</evidence>
<protein>
    <submittedName>
        <fullName evidence="11">Molecular chaperone</fullName>
    </submittedName>
</protein>
<dbReference type="PROSITE" id="PS51257">
    <property type="entry name" value="PROKAR_LIPOPROTEIN"/>
    <property type="match status" value="1"/>
</dbReference>